<name>A0A0A8Y7Q0_ARUDO</name>
<reference evidence="1" key="2">
    <citation type="journal article" date="2015" name="Data Brief">
        <title>Shoot transcriptome of the giant reed, Arundo donax.</title>
        <authorList>
            <person name="Barrero R.A."/>
            <person name="Guerrero F.D."/>
            <person name="Moolhuijzen P."/>
            <person name="Goolsby J.A."/>
            <person name="Tidwell J."/>
            <person name="Bellgard S.E."/>
            <person name="Bellgard M.I."/>
        </authorList>
    </citation>
    <scope>NUCLEOTIDE SEQUENCE</scope>
    <source>
        <tissue evidence="1">Shoot tissue taken approximately 20 cm above the soil surface</tissue>
    </source>
</reference>
<evidence type="ECO:0000313" key="1">
    <source>
        <dbReference type="EMBL" id="JAD21198.1"/>
    </source>
</evidence>
<dbReference type="EMBL" id="GBRH01276697">
    <property type="protein sequence ID" value="JAD21198.1"/>
    <property type="molecule type" value="Transcribed_RNA"/>
</dbReference>
<proteinExistence type="predicted"/>
<dbReference type="AlphaFoldDB" id="A0A0A8Y7Q0"/>
<protein>
    <submittedName>
        <fullName evidence="1">Uncharacterized protein</fullName>
    </submittedName>
</protein>
<organism evidence="1">
    <name type="scientific">Arundo donax</name>
    <name type="common">Giant reed</name>
    <name type="synonym">Donax arundinaceus</name>
    <dbReference type="NCBI Taxonomy" id="35708"/>
    <lineage>
        <taxon>Eukaryota</taxon>
        <taxon>Viridiplantae</taxon>
        <taxon>Streptophyta</taxon>
        <taxon>Embryophyta</taxon>
        <taxon>Tracheophyta</taxon>
        <taxon>Spermatophyta</taxon>
        <taxon>Magnoliopsida</taxon>
        <taxon>Liliopsida</taxon>
        <taxon>Poales</taxon>
        <taxon>Poaceae</taxon>
        <taxon>PACMAD clade</taxon>
        <taxon>Arundinoideae</taxon>
        <taxon>Arundineae</taxon>
        <taxon>Arundo</taxon>
    </lineage>
</organism>
<reference evidence="1" key="1">
    <citation type="submission" date="2014-09" db="EMBL/GenBank/DDBJ databases">
        <authorList>
            <person name="Magalhaes I.L.F."/>
            <person name="Oliveira U."/>
            <person name="Santos F.R."/>
            <person name="Vidigal T.H.D.A."/>
            <person name="Brescovit A.D."/>
            <person name="Santos A.J."/>
        </authorList>
    </citation>
    <scope>NUCLEOTIDE SEQUENCE</scope>
    <source>
        <tissue evidence="1">Shoot tissue taken approximately 20 cm above the soil surface</tissue>
    </source>
</reference>
<sequence>MPQKATWKISKVCNKRLTCSSPFHPSLELVILYLI</sequence>
<accession>A0A0A8Y7Q0</accession>